<protein>
    <recommendedName>
        <fullName evidence="3">Sulfotransferase family protein</fullName>
    </recommendedName>
</protein>
<dbReference type="RefSeq" id="WP_113953898.1">
    <property type="nucleotide sequence ID" value="NZ_QNRT01000002.1"/>
</dbReference>
<organism evidence="1 2">
    <name type="scientific">Arenicella xantha</name>
    <dbReference type="NCBI Taxonomy" id="644221"/>
    <lineage>
        <taxon>Bacteria</taxon>
        <taxon>Pseudomonadati</taxon>
        <taxon>Pseudomonadota</taxon>
        <taxon>Gammaproteobacteria</taxon>
        <taxon>Arenicellales</taxon>
        <taxon>Arenicellaceae</taxon>
        <taxon>Arenicella</taxon>
    </lineage>
</organism>
<evidence type="ECO:0000313" key="1">
    <source>
        <dbReference type="EMBL" id="RBP51102.1"/>
    </source>
</evidence>
<dbReference type="OrthoDB" id="3397773at2"/>
<comment type="caution">
    <text evidence="1">The sequence shown here is derived from an EMBL/GenBank/DDBJ whole genome shotgun (WGS) entry which is preliminary data.</text>
</comment>
<name>A0A395JK48_9GAMM</name>
<proteinExistence type="predicted"/>
<dbReference type="SUPFAM" id="SSF52540">
    <property type="entry name" value="P-loop containing nucleoside triphosphate hydrolases"/>
    <property type="match status" value="1"/>
</dbReference>
<dbReference type="AlphaFoldDB" id="A0A395JK48"/>
<evidence type="ECO:0008006" key="3">
    <source>
        <dbReference type="Google" id="ProtNLM"/>
    </source>
</evidence>
<gene>
    <name evidence="1" type="ORF">DFR28_102521</name>
</gene>
<reference evidence="1 2" key="1">
    <citation type="submission" date="2018-06" db="EMBL/GenBank/DDBJ databases">
        <title>Genomic Encyclopedia of Type Strains, Phase IV (KMG-IV): sequencing the most valuable type-strain genomes for metagenomic binning, comparative biology and taxonomic classification.</title>
        <authorList>
            <person name="Goeker M."/>
        </authorList>
    </citation>
    <scope>NUCLEOTIDE SEQUENCE [LARGE SCALE GENOMIC DNA]</scope>
    <source>
        <strain evidence="1 2">DSM 24032</strain>
    </source>
</reference>
<evidence type="ECO:0000313" key="2">
    <source>
        <dbReference type="Proteomes" id="UP000253083"/>
    </source>
</evidence>
<dbReference type="InParanoid" id="A0A395JK48"/>
<dbReference type="Proteomes" id="UP000253083">
    <property type="component" value="Unassembled WGS sequence"/>
</dbReference>
<dbReference type="EMBL" id="QNRT01000002">
    <property type="protein sequence ID" value="RBP51102.1"/>
    <property type="molecule type" value="Genomic_DNA"/>
</dbReference>
<accession>A0A395JK48</accession>
<sequence length="356" mass="40553">MTEHAVALFAAEESWHSILESPAYFLHRIDLQNQSFEFIHTNRETLNSNSFLDGRTPLSHTDKSYILPIKDSLEWYNKSIVPSHVNRFIFHMSFCGSTLVARALDKPGTAIGYKEPQILLELAEIKAANIDWFRNKVQWQTLVGFVLSQLNKQWSPGESVVIKPSNWANSMLPQLIEDGGFSRALFLSTSPIDFLISVFRGGGERIQFTYSVLKHLLTAFPEFTKIVANVESQKLTTVEMFARLSLILHAIQCKAFERAKANSHLKTHAECSYQDLQKNPATCLELAATTLDLNFTMEQLNHSINNTFSQHAKITQRNYNTQDAQHVDQQVLAVYGDTFSRTFTWAEKNLIPSDFF</sequence>
<dbReference type="Gene3D" id="3.40.50.300">
    <property type="entry name" value="P-loop containing nucleotide triphosphate hydrolases"/>
    <property type="match status" value="1"/>
</dbReference>
<keyword evidence="2" id="KW-1185">Reference proteome</keyword>
<dbReference type="InterPro" id="IPR027417">
    <property type="entry name" value="P-loop_NTPase"/>
</dbReference>